<evidence type="ECO:0000256" key="1">
    <source>
        <dbReference type="ARBA" id="ARBA00022729"/>
    </source>
</evidence>
<dbReference type="GO" id="GO:0017177">
    <property type="term" value="C:glucosidase II complex"/>
    <property type="evidence" value="ECO:0007669"/>
    <property type="project" value="TreeGrafter"/>
</dbReference>
<evidence type="ECO:0000256" key="2">
    <source>
        <dbReference type="ARBA" id="ARBA00023157"/>
    </source>
</evidence>
<evidence type="ECO:0000313" key="5">
    <source>
        <dbReference type="Proteomes" id="UP000183365"/>
    </source>
</evidence>
<evidence type="ECO:0000259" key="3">
    <source>
        <dbReference type="PROSITE" id="PS51914"/>
    </source>
</evidence>
<name>A0A1L0CME3_9ASCO</name>
<dbReference type="AlphaFoldDB" id="A0A1L0CME3"/>
<dbReference type="Pfam" id="PF13015">
    <property type="entry name" value="PRKCSH_1"/>
    <property type="match status" value="1"/>
</dbReference>
<keyword evidence="2" id="KW-1015">Disulfide bond</keyword>
<dbReference type="PROSITE" id="PS51914">
    <property type="entry name" value="MRH"/>
    <property type="match status" value="1"/>
</dbReference>
<dbReference type="InterPro" id="IPR044865">
    <property type="entry name" value="MRH_dom"/>
</dbReference>
<feature type="domain" description="MRH" evidence="3">
    <location>
        <begin position="307"/>
        <end position="415"/>
    </location>
</feature>
<dbReference type="InterPro" id="IPR009011">
    <property type="entry name" value="Man6P_isomerase_rcpt-bd_dom_sf"/>
</dbReference>
<dbReference type="OrthoDB" id="3973298at2759"/>
<dbReference type="InterPro" id="IPR039794">
    <property type="entry name" value="Gtb1-like"/>
</dbReference>
<keyword evidence="1" id="KW-0732">Signal</keyword>
<protein>
    <recommendedName>
        <fullName evidence="3">MRH domain-containing protein</fullName>
    </recommendedName>
</protein>
<dbReference type="SUPFAM" id="SSF50911">
    <property type="entry name" value="Mannose 6-phosphate receptor domain"/>
    <property type="match status" value="1"/>
</dbReference>
<dbReference type="InterPro" id="IPR036607">
    <property type="entry name" value="PRKCSH"/>
</dbReference>
<dbReference type="EMBL" id="FQNF01000037">
    <property type="protein sequence ID" value="SGZ40037.1"/>
    <property type="molecule type" value="Genomic_DNA"/>
</dbReference>
<dbReference type="PANTHER" id="PTHR12630:SF1">
    <property type="entry name" value="GLUCOSIDASE 2 SUBUNIT BETA"/>
    <property type="match status" value="1"/>
</dbReference>
<accession>A0A1L0CME3</accession>
<organism evidence="4 5">
    <name type="scientific">Hanseniaspora guilliermondii</name>
    <dbReference type="NCBI Taxonomy" id="56406"/>
    <lineage>
        <taxon>Eukaryota</taxon>
        <taxon>Fungi</taxon>
        <taxon>Dikarya</taxon>
        <taxon>Ascomycota</taxon>
        <taxon>Saccharomycotina</taxon>
        <taxon>Saccharomycetes</taxon>
        <taxon>Saccharomycodales</taxon>
        <taxon>Saccharomycodaceae</taxon>
        <taxon>Hanseniaspora</taxon>
    </lineage>
</organism>
<dbReference type="Proteomes" id="UP000183365">
    <property type="component" value="Unassembled WGS sequence"/>
</dbReference>
<dbReference type="GO" id="GO:0006491">
    <property type="term" value="P:N-glycan processing"/>
    <property type="evidence" value="ECO:0007669"/>
    <property type="project" value="TreeGrafter"/>
</dbReference>
<keyword evidence="5" id="KW-1185">Reference proteome</keyword>
<sequence length="415" mass="48287">MVNDGICDCCDCSDEFSLTNKVNFCNELIDEYQDILVNGLIRNNIDLGKKQLLNKLILNENELVKSYNDLLREMDDEDEIQDIKTYKQITSEIIAFFEESLQKNKNHAEVSKRNQRDNISNLKKFFQKEIPLIMLDDKEGMKKIHSDIKTLKGLKEKYTIVKFMLVTLEKTSGVSFKYSQDLLQLDDIIERYGDEYFKENQFFNAVNIVKDSIYGVDNRVATYKLQNMKQNRQNLKGLTTRLDILYAKYDGMDLTSYIIDYFTLGNDKFNEPLKSTSGKYLYLLYPDGKLIQQSIGSNEEYLVGEIKNIEFKNSTIASHQDDIYQMMWKYVQGNHTSKHLHKSIPDKNSTISKELLNKNNIMKINIENGDECWNGPKRSAVMRFQCSSKEFEVVEVVEVDKCTYEIDVNSIFGCS</sequence>
<evidence type="ECO:0000313" key="4">
    <source>
        <dbReference type="EMBL" id="SGZ40037.1"/>
    </source>
</evidence>
<dbReference type="VEuPathDB" id="FungiDB:HGUI_02237"/>
<dbReference type="PANTHER" id="PTHR12630">
    <property type="entry name" value="N-LINKED OLIGOSACCHARIDE PROCESSING"/>
    <property type="match status" value="1"/>
</dbReference>
<dbReference type="Gene3D" id="2.70.130.10">
    <property type="entry name" value="Mannose-6-phosphate receptor binding domain"/>
    <property type="match status" value="1"/>
</dbReference>
<gene>
    <name evidence="4" type="ORF">HGUI_02237</name>
</gene>
<proteinExistence type="predicted"/>
<reference evidence="5" key="1">
    <citation type="submission" date="2016-11" db="EMBL/GenBank/DDBJ databases">
        <authorList>
            <person name="Guldener U."/>
        </authorList>
    </citation>
    <scope>NUCLEOTIDE SEQUENCE [LARGE SCALE GENOMIC DNA]</scope>
</reference>